<feature type="non-terminal residue" evidence="1">
    <location>
        <position position="142"/>
    </location>
</feature>
<feature type="non-terminal residue" evidence="1">
    <location>
        <position position="1"/>
    </location>
</feature>
<comment type="caution">
    <text evidence="1">The sequence shown here is derived from an EMBL/GenBank/DDBJ whole genome shotgun (WGS) entry which is preliminary data.</text>
</comment>
<dbReference type="EMBL" id="JAHRHJ020000003">
    <property type="protein sequence ID" value="KAH9321246.1"/>
    <property type="molecule type" value="Genomic_DNA"/>
</dbReference>
<reference evidence="1 2" key="1">
    <citation type="journal article" date="2021" name="Nat. Plants">
        <title>The Taxus genome provides insights into paclitaxel biosynthesis.</title>
        <authorList>
            <person name="Xiong X."/>
            <person name="Gou J."/>
            <person name="Liao Q."/>
            <person name="Li Y."/>
            <person name="Zhou Q."/>
            <person name="Bi G."/>
            <person name="Li C."/>
            <person name="Du R."/>
            <person name="Wang X."/>
            <person name="Sun T."/>
            <person name="Guo L."/>
            <person name="Liang H."/>
            <person name="Lu P."/>
            <person name="Wu Y."/>
            <person name="Zhang Z."/>
            <person name="Ro D.K."/>
            <person name="Shang Y."/>
            <person name="Huang S."/>
            <person name="Yan J."/>
        </authorList>
    </citation>
    <scope>NUCLEOTIDE SEQUENCE [LARGE SCALE GENOMIC DNA]</scope>
    <source>
        <strain evidence="1">Ta-2019</strain>
    </source>
</reference>
<protein>
    <submittedName>
        <fullName evidence="1">Uncharacterized protein</fullName>
    </submittedName>
</protein>
<name>A0AA38LEP8_TAXCH</name>
<dbReference type="PANTHER" id="PTHR47481">
    <property type="match status" value="1"/>
</dbReference>
<evidence type="ECO:0000313" key="2">
    <source>
        <dbReference type="Proteomes" id="UP000824469"/>
    </source>
</evidence>
<dbReference type="Pfam" id="PF14223">
    <property type="entry name" value="Retrotran_gag_2"/>
    <property type="match status" value="1"/>
</dbReference>
<dbReference type="PANTHER" id="PTHR47481:SF22">
    <property type="entry name" value="RETROTRANSPOSON GAG DOMAIN-CONTAINING PROTEIN"/>
    <property type="match status" value="1"/>
</dbReference>
<dbReference type="Proteomes" id="UP000824469">
    <property type="component" value="Unassembled WGS sequence"/>
</dbReference>
<sequence>GLRDQDRLDGASNFGVWKARLSLLLEENGIKDYVTTVVTVPTDATQLAAYKKEDAKARRIVLDGVKDHIVPHISELDMAKKMWDAILNLYQNATTNRKLILREKLKNTQMNKGEDVTSYLTRLRLVKDELAAVGDKPDDDEL</sequence>
<dbReference type="OMA" id="WASLCKL"/>
<keyword evidence="2" id="KW-1185">Reference proteome</keyword>
<accession>A0AA38LEP8</accession>
<organism evidence="1 2">
    <name type="scientific">Taxus chinensis</name>
    <name type="common">Chinese yew</name>
    <name type="synonym">Taxus wallichiana var. chinensis</name>
    <dbReference type="NCBI Taxonomy" id="29808"/>
    <lineage>
        <taxon>Eukaryota</taxon>
        <taxon>Viridiplantae</taxon>
        <taxon>Streptophyta</taxon>
        <taxon>Embryophyta</taxon>
        <taxon>Tracheophyta</taxon>
        <taxon>Spermatophyta</taxon>
        <taxon>Pinopsida</taxon>
        <taxon>Pinidae</taxon>
        <taxon>Conifers II</taxon>
        <taxon>Cupressales</taxon>
        <taxon>Taxaceae</taxon>
        <taxon>Taxus</taxon>
    </lineage>
</organism>
<proteinExistence type="predicted"/>
<evidence type="ECO:0000313" key="1">
    <source>
        <dbReference type="EMBL" id="KAH9321246.1"/>
    </source>
</evidence>
<dbReference type="AlphaFoldDB" id="A0AA38LEP8"/>
<gene>
    <name evidence="1" type="ORF">KI387_015885</name>
</gene>